<accession>A0A4Q0YDL3</accession>
<reference evidence="2 3" key="1">
    <citation type="submission" date="2017-10" db="EMBL/GenBank/DDBJ databases">
        <title>Genomics of the genus Arcobacter.</title>
        <authorList>
            <person name="Perez-Cataluna A."/>
            <person name="Figueras M.J."/>
        </authorList>
    </citation>
    <scope>NUCLEOTIDE SEQUENCE [LARGE SCALE GENOMIC DNA]</scope>
    <source>
        <strain evidence="2 3">CECT 8993</strain>
    </source>
</reference>
<proteinExistence type="predicted"/>
<comment type="caution">
    <text evidence="2">The sequence shown here is derived from an EMBL/GenBank/DDBJ whole genome shotgun (WGS) entry which is preliminary data.</text>
</comment>
<organism evidence="2 3">
    <name type="scientific">Halarcobacter ebronensis</name>
    <dbReference type="NCBI Taxonomy" id="1462615"/>
    <lineage>
        <taxon>Bacteria</taxon>
        <taxon>Pseudomonadati</taxon>
        <taxon>Campylobacterota</taxon>
        <taxon>Epsilonproteobacteria</taxon>
        <taxon>Campylobacterales</taxon>
        <taxon>Arcobacteraceae</taxon>
        <taxon>Halarcobacter</taxon>
    </lineage>
</organism>
<feature type="region of interest" description="Disordered" evidence="1">
    <location>
        <begin position="1"/>
        <end position="29"/>
    </location>
</feature>
<gene>
    <name evidence="2" type="ORF">CRV08_06915</name>
</gene>
<name>A0A4Q0YDL3_9BACT</name>
<sequence>MDSISTNSLQPLEELSSTQTVQNSGVKPSSNEFENLLSDVNTEYLTATLSLNSPFNIGDFLEVSKEVDDVNAEANSKTFEGLETQRSSNIQNNANIMKAVLGA</sequence>
<dbReference type="EMBL" id="PDKJ01000005">
    <property type="protein sequence ID" value="RXJ68552.1"/>
    <property type="molecule type" value="Genomic_DNA"/>
</dbReference>
<evidence type="ECO:0000313" key="3">
    <source>
        <dbReference type="Proteomes" id="UP000290172"/>
    </source>
</evidence>
<dbReference type="RefSeq" id="WP_128980465.1">
    <property type="nucleotide sequence ID" value="NZ_PDKJ01000005.1"/>
</dbReference>
<dbReference type="Proteomes" id="UP000290172">
    <property type="component" value="Unassembled WGS sequence"/>
</dbReference>
<evidence type="ECO:0000313" key="2">
    <source>
        <dbReference type="EMBL" id="RXJ68552.1"/>
    </source>
</evidence>
<protein>
    <submittedName>
        <fullName evidence="2">Uncharacterized protein</fullName>
    </submittedName>
</protein>
<evidence type="ECO:0000256" key="1">
    <source>
        <dbReference type="SAM" id="MobiDB-lite"/>
    </source>
</evidence>
<dbReference type="AlphaFoldDB" id="A0A4Q0YDL3"/>